<dbReference type="InterPro" id="IPR006016">
    <property type="entry name" value="UspA"/>
</dbReference>
<dbReference type="InterPro" id="IPR014729">
    <property type="entry name" value="Rossmann-like_a/b/a_fold"/>
</dbReference>
<keyword evidence="4" id="KW-1185">Reference proteome</keyword>
<proteinExistence type="inferred from homology"/>
<evidence type="ECO:0000259" key="2">
    <source>
        <dbReference type="Pfam" id="PF00582"/>
    </source>
</evidence>
<name>A0A918URH1_9ACTN</name>
<protein>
    <submittedName>
        <fullName evidence="3">Stress-inducible protein</fullName>
    </submittedName>
</protein>
<feature type="domain" description="UspA" evidence="2">
    <location>
        <begin position="157"/>
        <end position="293"/>
    </location>
</feature>
<dbReference type="EMBL" id="BMWG01000005">
    <property type="protein sequence ID" value="GGZ30125.1"/>
    <property type="molecule type" value="Genomic_DNA"/>
</dbReference>
<reference evidence="3" key="1">
    <citation type="journal article" date="2014" name="Int. J. Syst. Evol. Microbiol.">
        <title>Complete genome sequence of Corynebacterium casei LMG S-19264T (=DSM 44701T), isolated from a smear-ripened cheese.</title>
        <authorList>
            <consortium name="US DOE Joint Genome Institute (JGI-PGF)"/>
            <person name="Walter F."/>
            <person name="Albersmeier A."/>
            <person name="Kalinowski J."/>
            <person name="Ruckert C."/>
        </authorList>
    </citation>
    <scope>NUCLEOTIDE SEQUENCE</scope>
    <source>
        <strain evidence="3">JCM 4988</strain>
    </source>
</reference>
<dbReference type="RefSeq" id="WP_190123026.1">
    <property type="nucleotide sequence ID" value="NZ_BMWG01000005.1"/>
</dbReference>
<feature type="domain" description="UspA" evidence="2">
    <location>
        <begin position="1"/>
        <end position="140"/>
    </location>
</feature>
<dbReference type="InterPro" id="IPR006015">
    <property type="entry name" value="Universal_stress_UspA"/>
</dbReference>
<dbReference type="Gene3D" id="3.40.50.620">
    <property type="entry name" value="HUPs"/>
    <property type="match status" value="2"/>
</dbReference>
<dbReference type="AlphaFoldDB" id="A0A918URH1"/>
<evidence type="ECO:0000256" key="1">
    <source>
        <dbReference type="ARBA" id="ARBA00008791"/>
    </source>
</evidence>
<accession>A0A918URH1</accession>
<evidence type="ECO:0000313" key="3">
    <source>
        <dbReference type="EMBL" id="GGZ30125.1"/>
    </source>
</evidence>
<comment type="caution">
    <text evidence="3">The sequence shown here is derived from an EMBL/GenBank/DDBJ whole genome shotgun (WGS) entry which is preliminary data.</text>
</comment>
<gene>
    <name evidence="3" type="ORF">GCM10010387_24550</name>
</gene>
<sequence length="295" mass="31496">MSRTVTAGLDGSRESLAAAVWAAHEAKLRGLPLRLIHVRETTPLLQAPFIGGETQPWPEASVTERIPRETAELLLRRHPELDVTWEQVAGRPAEILTEAAEESELLVLGSRGLGGLGGFLLGSVGQAVVARAERPVVLVRAPQGEEEPAAERAEGPVVLGLDANAPDEALIDFAFEAAVRAGSPLHVVHSWNLPPYFAYGLPPDPELNAQLGDIESRTLSTVLDPWRRRHPSVEVVEQALPGKAVDQLVDASGQASLLIVGRRIRRATPFGGRIGSVAHAALHHAASPVAVIPHQ</sequence>
<organism evidence="3 4">
    <name type="scientific">Streptomyces inusitatus</name>
    <dbReference type="NCBI Taxonomy" id="68221"/>
    <lineage>
        <taxon>Bacteria</taxon>
        <taxon>Bacillati</taxon>
        <taxon>Actinomycetota</taxon>
        <taxon>Actinomycetes</taxon>
        <taxon>Kitasatosporales</taxon>
        <taxon>Streptomycetaceae</taxon>
        <taxon>Streptomyces</taxon>
    </lineage>
</organism>
<reference evidence="3" key="2">
    <citation type="submission" date="2020-09" db="EMBL/GenBank/DDBJ databases">
        <authorList>
            <person name="Sun Q."/>
            <person name="Ohkuma M."/>
        </authorList>
    </citation>
    <scope>NUCLEOTIDE SEQUENCE</scope>
    <source>
        <strain evidence="3">JCM 4988</strain>
    </source>
</reference>
<dbReference type="PANTHER" id="PTHR46553:SF3">
    <property type="entry name" value="ADENINE NUCLEOTIDE ALPHA HYDROLASES-LIKE SUPERFAMILY PROTEIN"/>
    <property type="match status" value="1"/>
</dbReference>
<evidence type="ECO:0000313" key="4">
    <source>
        <dbReference type="Proteomes" id="UP000630936"/>
    </source>
</evidence>
<dbReference type="Pfam" id="PF00582">
    <property type="entry name" value="Usp"/>
    <property type="match status" value="2"/>
</dbReference>
<comment type="similarity">
    <text evidence="1">Belongs to the universal stress protein A family.</text>
</comment>
<dbReference type="PRINTS" id="PR01438">
    <property type="entry name" value="UNVRSLSTRESS"/>
</dbReference>
<dbReference type="Proteomes" id="UP000630936">
    <property type="component" value="Unassembled WGS sequence"/>
</dbReference>
<dbReference type="SUPFAM" id="SSF52402">
    <property type="entry name" value="Adenine nucleotide alpha hydrolases-like"/>
    <property type="match status" value="2"/>
</dbReference>
<dbReference type="PANTHER" id="PTHR46553">
    <property type="entry name" value="ADENINE NUCLEOTIDE ALPHA HYDROLASES-LIKE SUPERFAMILY PROTEIN"/>
    <property type="match status" value="1"/>
</dbReference>